<dbReference type="GO" id="GO:0022857">
    <property type="term" value="F:transmembrane transporter activity"/>
    <property type="evidence" value="ECO:0007669"/>
    <property type="project" value="InterPro"/>
</dbReference>
<dbReference type="InterPro" id="IPR002293">
    <property type="entry name" value="AA/rel_permease1"/>
</dbReference>
<comment type="subcellular location">
    <subcellularLocation>
        <location evidence="1">Membrane</location>
        <topology evidence="1">Multi-pass membrane protein</topology>
    </subcellularLocation>
</comment>
<dbReference type="Pfam" id="PF13520">
    <property type="entry name" value="AA_permease_2"/>
    <property type="match status" value="2"/>
</dbReference>
<keyword evidence="3 6" id="KW-0812">Transmembrane</keyword>
<evidence type="ECO:0000256" key="3">
    <source>
        <dbReference type="ARBA" id="ARBA00022692"/>
    </source>
</evidence>
<evidence type="ECO:0000256" key="5">
    <source>
        <dbReference type="ARBA" id="ARBA00023136"/>
    </source>
</evidence>
<proteinExistence type="predicted"/>
<name>A0A166ZWH3_COLIC</name>
<feature type="transmembrane region" description="Helical" evidence="6">
    <location>
        <begin position="400"/>
        <end position="427"/>
    </location>
</feature>
<keyword evidence="4 6" id="KW-1133">Transmembrane helix</keyword>
<comment type="caution">
    <text evidence="7">The sequence shown here is derived from an EMBL/GenBank/DDBJ whole genome shotgun (WGS) entry which is preliminary data.</text>
</comment>
<accession>A0A166ZWH3</accession>
<evidence type="ECO:0000256" key="1">
    <source>
        <dbReference type="ARBA" id="ARBA00004141"/>
    </source>
</evidence>
<sequence length="480" mass="51684">MDYNQTKTSKHLKIIDSIPGYVVATDEERLAQLGPQQELKRHISLPTLGALCLCLMATWEATSTVIAQALLSDVCITSSLGEIASIYPTAGGQYHWVAVLCPPSSRSLAAFATGWISVGGLIVFCASAAFAAGLQTQSLIIINDDSYIPRRWQGLLFYWAVLLYSGAMNIWGSKLLSHANMISGVIHVVGFVTILILLGVMAPKNTASFVFTKYDAAPHMAEEIYNAPRNVPIAMVGSIVLNGLMGLTYCTVLLFSTGSLDSMLTTATGFLFMQTYLDVTKSRAGSTVLSLLIIVVATAASVGGITSASRTLWAFARDKAVPFDASFSHINERQQVPVMAIAFVTSAQMGLGFLYLGNTTAFNAVLSKAIIGIYLSYSMPIAFMLLVGRKRLTPKEYGPFRLAGVLGPLLNVISLIWMAVVILFSTFPSSQAVTAQNMNYSTIAMAGWLSFGLGYYFIRGHAKFEVPIIVSDIVEAVGHC</sequence>
<feature type="transmembrane region" description="Helical" evidence="6">
    <location>
        <begin position="288"/>
        <end position="315"/>
    </location>
</feature>
<feature type="transmembrane region" description="Helical" evidence="6">
    <location>
        <begin position="233"/>
        <end position="255"/>
    </location>
</feature>
<feature type="transmembrane region" description="Helical" evidence="6">
    <location>
        <begin position="336"/>
        <end position="357"/>
    </location>
</feature>
<evidence type="ECO:0000256" key="6">
    <source>
        <dbReference type="SAM" id="Phobius"/>
    </source>
</evidence>
<dbReference type="STRING" id="1573173.A0A166ZWH3"/>
<keyword evidence="5 6" id="KW-0472">Membrane</keyword>
<dbReference type="EMBL" id="LFIW01002106">
    <property type="protein sequence ID" value="KZL79450.1"/>
    <property type="molecule type" value="Genomic_DNA"/>
</dbReference>
<feature type="transmembrane region" description="Helical" evidence="6">
    <location>
        <begin position="184"/>
        <end position="203"/>
    </location>
</feature>
<evidence type="ECO:0000313" key="8">
    <source>
        <dbReference type="Proteomes" id="UP000076584"/>
    </source>
</evidence>
<organism evidence="7 8">
    <name type="scientific">Colletotrichum incanum</name>
    <name type="common">Soybean anthracnose fungus</name>
    <dbReference type="NCBI Taxonomy" id="1573173"/>
    <lineage>
        <taxon>Eukaryota</taxon>
        <taxon>Fungi</taxon>
        <taxon>Dikarya</taxon>
        <taxon>Ascomycota</taxon>
        <taxon>Pezizomycotina</taxon>
        <taxon>Sordariomycetes</taxon>
        <taxon>Hypocreomycetidae</taxon>
        <taxon>Glomerellales</taxon>
        <taxon>Glomerellaceae</taxon>
        <taxon>Colletotrichum</taxon>
        <taxon>Colletotrichum spaethianum species complex</taxon>
    </lineage>
</organism>
<dbReference type="PANTHER" id="PTHR45649:SF14">
    <property type="entry name" value="GABA PERMEASE"/>
    <property type="match status" value="1"/>
</dbReference>
<dbReference type="PANTHER" id="PTHR45649">
    <property type="entry name" value="AMINO-ACID PERMEASE BAT1"/>
    <property type="match status" value="1"/>
</dbReference>
<dbReference type="PIRSF" id="PIRSF006060">
    <property type="entry name" value="AA_transporter"/>
    <property type="match status" value="1"/>
</dbReference>
<dbReference type="Gene3D" id="1.20.1740.10">
    <property type="entry name" value="Amino acid/polyamine transporter I"/>
    <property type="match status" value="1"/>
</dbReference>
<feature type="transmembrane region" description="Helical" evidence="6">
    <location>
        <begin position="439"/>
        <end position="458"/>
    </location>
</feature>
<dbReference type="GO" id="GO:0016020">
    <property type="term" value="C:membrane"/>
    <property type="evidence" value="ECO:0007669"/>
    <property type="project" value="UniProtKB-SubCell"/>
</dbReference>
<dbReference type="AlphaFoldDB" id="A0A166ZWH3"/>
<dbReference type="Proteomes" id="UP000076584">
    <property type="component" value="Unassembled WGS sequence"/>
</dbReference>
<keyword evidence="8" id="KW-1185">Reference proteome</keyword>
<feature type="transmembrane region" description="Helical" evidence="6">
    <location>
        <begin position="369"/>
        <end position="388"/>
    </location>
</feature>
<keyword evidence="2" id="KW-0813">Transport</keyword>
<reference evidence="7 8" key="1">
    <citation type="submission" date="2015-06" db="EMBL/GenBank/DDBJ databases">
        <title>Survival trade-offs in plant roots during colonization by closely related pathogenic and mutualistic fungi.</title>
        <authorList>
            <person name="Hacquard S."/>
            <person name="Kracher B."/>
            <person name="Hiruma K."/>
            <person name="Weinman A."/>
            <person name="Muench P."/>
            <person name="Garrido Oter R."/>
            <person name="Ver Loren van Themaat E."/>
            <person name="Dallerey J.-F."/>
            <person name="Damm U."/>
            <person name="Henrissat B."/>
            <person name="Lespinet O."/>
            <person name="Thon M."/>
            <person name="Kemen E."/>
            <person name="McHardy A.C."/>
            <person name="Schulze-Lefert P."/>
            <person name="O'Connell R.J."/>
        </authorList>
    </citation>
    <scope>NUCLEOTIDE SEQUENCE [LARGE SCALE GENOMIC DNA]</scope>
    <source>
        <strain evidence="7 8">MAFF 238704</strain>
    </source>
</reference>
<feature type="transmembrane region" description="Helical" evidence="6">
    <location>
        <begin position="112"/>
        <end position="134"/>
    </location>
</feature>
<protein>
    <submittedName>
        <fullName evidence="7">Amino acid permease</fullName>
    </submittedName>
</protein>
<evidence type="ECO:0000256" key="4">
    <source>
        <dbReference type="ARBA" id="ARBA00022989"/>
    </source>
</evidence>
<evidence type="ECO:0000313" key="7">
    <source>
        <dbReference type="EMBL" id="KZL79450.1"/>
    </source>
</evidence>
<feature type="transmembrane region" description="Helical" evidence="6">
    <location>
        <begin position="155"/>
        <end position="172"/>
    </location>
</feature>
<gene>
    <name evidence="7" type="ORF">CI238_01296</name>
</gene>
<evidence type="ECO:0000256" key="2">
    <source>
        <dbReference type="ARBA" id="ARBA00022448"/>
    </source>
</evidence>